<gene>
    <name evidence="2" type="ORF">QBC41DRAFT_299274</name>
</gene>
<evidence type="ECO:0000256" key="1">
    <source>
        <dbReference type="SAM" id="MobiDB-lite"/>
    </source>
</evidence>
<accession>A0AA39ZL15</accession>
<organism evidence="2 3">
    <name type="scientific">Cercophora samala</name>
    <dbReference type="NCBI Taxonomy" id="330535"/>
    <lineage>
        <taxon>Eukaryota</taxon>
        <taxon>Fungi</taxon>
        <taxon>Dikarya</taxon>
        <taxon>Ascomycota</taxon>
        <taxon>Pezizomycotina</taxon>
        <taxon>Sordariomycetes</taxon>
        <taxon>Sordariomycetidae</taxon>
        <taxon>Sordariales</taxon>
        <taxon>Lasiosphaeriaceae</taxon>
        <taxon>Cercophora</taxon>
    </lineage>
</organism>
<dbReference type="EMBL" id="JAULSY010000010">
    <property type="protein sequence ID" value="KAK0672893.1"/>
    <property type="molecule type" value="Genomic_DNA"/>
</dbReference>
<name>A0AA39ZL15_9PEZI</name>
<keyword evidence="3" id="KW-1185">Reference proteome</keyword>
<comment type="caution">
    <text evidence="2">The sequence shown here is derived from an EMBL/GenBank/DDBJ whole genome shotgun (WGS) entry which is preliminary data.</text>
</comment>
<proteinExistence type="predicted"/>
<protein>
    <submittedName>
        <fullName evidence="2">Uncharacterized protein</fullName>
    </submittedName>
</protein>
<sequence>MDPTSPRSPHRPSFFPSSSSPPSNLTTRRSHISPSFAAKLAQMSLQLAPLVQLTTGLVHPSFPSTLLNFWLLTESQLDELAHFYHQRTPSVYTSQYPCPVYWPSEGMTIEDKRRKLGRFIGLRGCDSPVVVNGEVQEMMGWSEERIREEIRRRLEREREEEIARGKMGGWRRF</sequence>
<feature type="compositionally biased region" description="Low complexity" evidence="1">
    <location>
        <begin position="1"/>
        <end position="27"/>
    </location>
</feature>
<dbReference type="AlphaFoldDB" id="A0AA39ZL15"/>
<evidence type="ECO:0000313" key="3">
    <source>
        <dbReference type="Proteomes" id="UP001174997"/>
    </source>
</evidence>
<evidence type="ECO:0000313" key="2">
    <source>
        <dbReference type="EMBL" id="KAK0672893.1"/>
    </source>
</evidence>
<reference evidence="2" key="1">
    <citation type="submission" date="2023-06" db="EMBL/GenBank/DDBJ databases">
        <title>Genome-scale phylogeny and comparative genomics of the fungal order Sordariales.</title>
        <authorList>
            <consortium name="Lawrence Berkeley National Laboratory"/>
            <person name="Hensen N."/>
            <person name="Bonometti L."/>
            <person name="Westerberg I."/>
            <person name="Brannstrom I.O."/>
            <person name="Guillou S."/>
            <person name="Cros-Aarteil S."/>
            <person name="Calhoun S."/>
            <person name="Haridas S."/>
            <person name="Kuo A."/>
            <person name="Mondo S."/>
            <person name="Pangilinan J."/>
            <person name="Riley R."/>
            <person name="Labutti K."/>
            <person name="Andreopoulos B."/>
            <person name="Lipzen A."/>
            <person name="Chen C."/>
            <person name="Yanf M."/>
            <person name="Daum C."/>
            <person name="Ng V."/>
            <person name="Clum A."/>
            <person name="Steindorff A."/>
            <person name="Ohm R."/>
            <person name="Martin F."/>
            <person name="Silar P."/>
            <person name="Natvig D."/>
            <person name="Lalanne C."/>
            <person name="Gautier V."/>
            <person name="Ament-Velasquez S.L."/>
            <person name="Kruys A."/>
            <person name="Hutchinson M.I."/>
            <person name="Powell A.J."/>
            <person name="Barry K."/>
            <person name="Miller A.N."/>
            <person name="Grigoriev I.V."/>
            <person name="Debuchy R."/>
            <person name="Gladieux P."/>
            <person name="Thoren M.H."/>
            <person name="Johannesson H."/>
        </authorList>
    </citation>
    <scope>NUCLEOTIDE SEQUENCE</scope>
    <source>
        <strain evidence="2">CBS 307.81</strain>
    </source>
</reference>
<feature type="region of interest" description="Disordered" evidence="1">
    <location>
        <begin position="1"/>
        <end position="29"/>
    </location>
</feature>
<dbReference type="Proteomes" id="UP001174997">
    <property type="component" value="Unassembled WGS sequence"/>
</dbReference>